<keyword evidence="3" id="KW-1185">Reference proteome</keyword>
<feature type="compositionally biased region" description="Low complexity" evidence="1">
    <location>
        <begin position="44"/>
        <end position="54"/>
    </location>
</feature>
<feature type="non-terminal residue" evidence="2">
    <location>
        <position position="1"/>
    </location>
</feature>
<feature type="region of interest" description="Disordered" evidence="1">
    <location>
        <begin position="18"/>
        <end position="89"/>
    </location>
</feature>
<sequence>ISENTCGITENNVRKLLTTHKLLPPMTTSPSTVTPTPPTPPMSSSPNKPSSPSTILDVSPLASLPPPTEGEVGSLIALPSGGSSGSSMEIAHSFLSPEDESETGPISPHTEVDLPSLVADIQGMYISQDPVPSSPSPNRSSRSPTGSDPEDVTPITGSMSEFESADDLVPLVDLKTGARKRVCSAKGHTSASKVPCVSGLLLAHELVGLMLPVL</sequence>
<organism evidence="2 3">
    <name type="scientific">Datura stramonium</name>
    <name type="common">Jimsonweed</name>
    <name type="synonym">Common thornapple</name>
    <dbReference type="NCBI Taxonomy" id="4076"/>
    <lineage>
        <taxon>Eukaryota</taxon>
        <taxon>Viridiplantae</taxon>
        <taxon>Streptophyta</taxon>
        <taxon>Embryophyta</taxon>
        <taxon>Tracheophyta</taxon>
        <taxon>Spermatophyta</taxon>
        <taxon>Magnoliopsida</taxon>
        <taxon>eudicotyledons</taxon>
        <taxon>Gunneridae</taxon>
        <taxon>Pentapetalae</taxon>
        <taxon>asterids</taxon>
        <taxon>lamiids</taxon>
        <taxon>Solanales</taxon>
        <taxon>Solanaceae</taxon>
        <taxon>Solanoideae</taxon>
        <taxon>Datureae</taxon>
        <taxon>Datura</taxon>
    </lineage>
</organism>
<evidence type="ECO:0000313" key="2">
    <source>
        <dbReference type="EMBL" id="MCD7459724.1"/>
    </source>
</evidence>
<accession>A0ABS8SLS0</accession>
<reference evidence="2 3" key="1">
    <citation type="journal article" date="2021" name="BMC Genomics">
        <title>Datura genome reveals duplications of psychoactive alkaloid biosynthetic genes and high mutation rate following tissue culture.</title>
        <authorList>
            <person name="Rajewski A."/>
            <person name="Carter-House D."/>
            <person name="Stajich J."/>
            <person name="Litt A."/>
        </authorList>
    </citation>
    <scope>NUCLEOTIDE SEQUENCE [LARGE SCALE GENOMIC DNA]</scope>
    <source>
        <strain evidence="2">AR-01</strain>
    </source>
</reference>
<dbReference type="EMBL" id="JACEIK010000605">
    <property type="protein sequence ID" value="MCD7459724.1"/>
    <property type="molecule type" value="Genomic_DNA"/>
</dbReference>
<comment type="caution">
    <text evidence="2">The sequence shown here is derived from an EMBL/GenBank/DDBJ whole genome shotgun (WGS) entry which is preliminary data.</text>
</comment>
<gene>
    <name evidence="2" type="ORF">HAX54_041748</name>
</gene>
<proteinExistence type="predicted"/>
<name>A0ABS8SLS0_DATST</name>
<feature type="compositionally biased region" description="Low complexity" evidence="1">
    <location>
        <begin position="24"/>
        <end position="34"/>
    </location>
</feature>
<evidence type="ECO:0000313" key="3">
    <source>
        <dbReference type="Proteomes" id="UP000823775"/>
    </source>
</evidence>
<protein>
    <submittedName>
        <fullName evidence="2">Uncharacterized protein</fullName>
    </submittedName>
</protein>
<evidence type="ECO:0000256" key="1">
    <source>
        <dbReference type="SAM" id="MobiDB-lite"/>
    </source>
</evidence>
<feature type="region of interest" description="Disordered" evidence="1">
    <location>
        <begin position="126"/>
        <end position="159"/>
    </location>
</feature>
<dbReference type="Proteomes" id="UP000823775">
    <property type="component" value="Unassembled WGS sequence"/>
</dbReference>